<gene>
    <name evidence="3" type="ORF">UFOVP577_56</name>
</gene>
<dbReference type="Pfam" id="PF09718">
    <property type="entry name" value="Tape_meas_lam_C"/>
    <property type="match status" value="1"/>
</dbReference>
<feature type="domain" description="Bacteriophage tail tape measure N-terminal" evidence="1">
    <location>
        <begin position="116"/>
        <end position="317"/>
    </location>
</feature>
<dbReference type="InterPro" id="IPR009628">
    <property type="entry name" value="Phage_tape_measure_N"/>
</dbReference>
<name>A0A6J5N0V0_9CAUD</name>
<dbReference type="InterPro" id="IPR006431">
    <property type="entry name" value="Phage_tape_meas_C"/>
</dbReference>
<dbReference type="EMBL" id="LR796547">
    <property type="protein sequence ID" value="CAB4150906.1"/>
    <property type="molecule type" value="Genomic_DNA"/>
</dbReference>
<evidence type="ECO:0000313" key="3">
    <source>
        <dbReference type="EMBL" id="CAB4150906.1"/>
    </source>
</evidence>
<dbReference type="Pfam" id="PF06791">
    <property type="entry name" value="TMP_2"/>
    <property type="match status" value="1"/>
</dbReference>
<organism evidence="3">
    <name type="scientific">uncultured Caudovirales phage</name>
    <dbReference type="NCBI Taxonomy" id="2100421"/>
    <lineage>
        <taxon>Viruses</taxon>
        <taxon>Duplodnaviria</taxon>
        <taxon>Heunggongvirae</taxon>
        <taxon>Uroviricota</taxon>
        <taxon>Caudoviricetes</taxon>
        <taxon>Peduoviridae</taxon>
        <taxon>Maltschvirus</taxon>
        <taxon>Maltschvirus maltsch</taxon>
    </lineage>
</organism>
<sequence>MASQNIARLGVVLGLDTAEFSAGIDKAISENKKLKTQIQRESNAAAKEIVALKYATEDYNKSLTKTEQIQREITSGKFANAAQELKNKLLEQAKAYDAVAASAAKAQAVQGGLGTNAATAGGLNAQQKAALGYQTTDIITGLAGGQNPMLVLIQQGGQLRDQFGGFVPLFRAITSVITPMNVAIVAAGAAIIGTAYAVYQAKEALKDFNNTIALTGNYANLTYDQFKQVSVELGKFAEISTGSANDIYKALVASGQFTSKAIGSVAKAIAEVSRLSGVQAKDVAQQLISSFDGSASSAAKLNAQYHFLTAAQYNQIEVLEKTGKTQEAIKLTADLLTKSLEGQAEKLGFAEKAWLNFKNAIASALSLFDEKTIKQKVEDIEKTIAKLSEQIAARSKMQGGTPAVQAAIEQGTAVLKAELAKQLAAREKLWAEEAQKEYEATKKSEDAAKNATEIKSRIAAGGYEKEQALVAQNEKIKNDIAFQSAVYGAGEVERIEKESLKKLSDAYAEYIAANKKELGVFNALRLEQYKLTLLQISQWETQSKQAISDREYKTVKDRQIASRDELDSQIERINLYKENIFISEQDLNLQLAKLKTQQEIEKINRIAGLSDRQRAELIKNETELLNKRLLVAGSEANRSEVLRLKQRQISDEESLKVEEEKLRIYEKNLLISDADYRIEVSRLETAKKIAEIRQNEKIGDPGAREQLAQREEMLQKQREGIIQLSERLNVLRDVNRAVFQDMENAIVNFVKTGKLNFKSLAQSIISDIMAIYVKAQFLQMFKGAGNMFSSLFGGGGSPAGMIGDFPSIPMAASGGYIDGPTLVGENGPEIFMPRNAGTVIPNQRLNDFQSAPQVVYNGPYIAQMNAIDTQSATQFLARNKQAVWAANQSASRGVPASRA</sequence>
<protein>
    <submittedName>
        <fullName evidence="3">COG5281 Phage-related minor tail protein</fullName>
    </submittedName>
</protein>
<evidence type="ECO:0000259" key="1">
    <source>
        <dbReference type="Pfam" id="PF06791"/>
    </source>
</evidence>
<accession>A0A6J5N0V0</accession>
<evidence type="ECO:0000259" key="2">
    <source>
        <dbReference type="Pfam" id="PF09718"/>
    </source>
</evidence>
<feature type="domain" description="Bacteriophage tail tape measure C-terminal" evidence="2">
    <location>
        <begin position="733"/>
        <end position="781"/>
    </location>
</feature>
<reference evidence="3" key="1">
    <citation type="submission" date="2020-04" db="EMBL/GenBank/DDBJ databases">
        <authorList>
            <person name="Chiriac C."/>
            <person name="Salcher M."/>
            <person name="Ghai R."/>
            <person name="Kavagutti S V."/>
        </authorList>
    </citation>
    <scope>NUCLEOTIDE SEQUENCE</scope>
</reference>
<proteinExistence type="predicted"/>